<dbReference type="KEGG" id="ppru:FDP22_10310"/>
<proteinExistence type="predicted"/>
<sequence>MADITLNIGGRQFRVACEDGEEERLRDAAGLLDAEAAALSKAIGTVPESRMLLMAGLMLADRMIGQEARHRGTEEALRETRARLRTAESAMTAHHAAPDPRAIEIENLADQAVDLLDRTATRLEGLADGLELAET</sequence>
<dbReference type="EMBL" id="CP040818">
    <property type="protein sequence ID" value="QDL92129.1"/>
    <property type="molecule type" value="Genomic_DNA"/>
</dbReference>
<dbReference type="SUPFAM" id="SSF102829">
    <property type="entry name" value="Cell division protein ZapA-like"/>
    <property type="match status" value="1"/>
</dbReference>
<protein>
    <submittedName>
        <fullName evidence="1">Cell division protein ZapA</fullName>
    </submittedName>
</protein>
<organism evidence="1 2">
    <name type="scientific">Paroceanicella profunda</name>
    <dbReference type="NCBI Taxonomy" id="2579971"/>
    <lineage>
        <taxon>Bacteria</taxon>
        <taxon>Pseudomonadati</taxon>
        <taxon>Pseudomonadota</taxon>
        <taxon>Alphaproteobacteria</taxon>
        <taxon>Rhodobacterales</taxon>
        <taxon>Paracoccaceae</taxon>
        <taxon>Paroceanicella</taxon>
    </lineage>
</organism>
<accession>A0A5B8FZE4</accession>
<dbReference type="RefSeq" id="WP_138572656.1">
    <property type="nucleotide sequence ID" value="NZ_CP040818.1"/>
</dbReference>
<dbReference type="Proteomes" id="UP000305888">
    <property type="component" value="Chromosome"/>
</dbReference>
<dbReference type="InterPro" id="IPR007838">
    <property type="entry name" value="Cell_div_ZapA-like"/>
</dbReference>
<gene>
    <name evidence="1" type="ORF">FDP22_10310</name>
</gene>
<dbReference type="Pfam" id="PF05164">
    <property type="entry name" value="ZapA"/>
    <property type="match status" value="1"/>
</dbReference>
<dbReference type="InterPro" id="IPR042233">
    <property type="entry name" value="Cell_div_ZapA_N"/>
</dbReference>
<dbReference type="GO" id="GO:0051301">
    <property type="term" value="P:cell division"/>
    <property type="evidence" value="ECO:0007669"/>
    <property type="project" value="UniProtKB-KW"/>
</dbReference>
<dbReference type="InterPro" id="IPR036192">
    <property type="entry name" value="Cell_div_ZapA-like_sf"/>
</dbReference>
<evidence type="ECO:0000313" key="1">
    <source>
        <dbReference type="EMBL" id="QDL92129.1"/>
    </source>
</evidence>
<reference evidence="1 2" key="1">
    <citation type="submission" date="2019-06" db="EMBL/GenBank/DDBJ databases">
        <title>Genome sequence of Rhodobacteraceae bacterium D4M1.</title>
        <authorList>
            <person name="Cao J."/>
        </authorList>
    </citation>
    <scope>NUCLEOTIDE SEQUENCE [LARGE SCALE GENOMIC DNA]</scope>
    <source>
        <strain evidence="1 2">D4M1</strain>
    </source>
</reference>
<dbReference type="Gene3D" id="3.30.160.880">
    <property type="entry name" value="Cell division protein ZapA protomer, N-terminal domain"/>
    <property type="match status" value="1"/>
</dbReference>
<dbReference type="AlphaFoldDB" id="A0A5B8FZE4"/>
<name>A0A5B8FZE4_9RHOB</name>
<keyword evidence="2" id="KW-1185">Reference proteome</keyword>
<evidence type="ECO:0000313" key="2">
    <source>
        <dbReference type="Proteomes" id="UP000305888"/>
    </source>
</evidence>
<dbReference type="OrthoDB" id="9797575at2"/>
<keyword evidence="1" id="KW-0131">Cell cycle</keyword>
<keyword evidence="1" id="KW-0132">Cell division</keyword>